<organism evidence="2 3">
    <name type="scientific">Crenichthys baileyi</name>
    <name type="common">White River springfish</name>
    <dbReference type="NCBI Taxonomy" id="28760"/>
    <lineage>
        <taxon>Eukaryota</taxon>
        <taxon>Metazoa</taxon>
        <taxon>Chordata</taxon>
        <taxon>Craniata</taxon>
        <taxon>Vertebrata</taxon>
        <taxon>Euteleostomi</taxon>
        <taxon>Actinopterygii</taxon>
        <taxon>Neopterygii</taxon>
        <taxon>Teleostei</taxon>
        <taxon>Neoteleostei</taxon>
        <taxon>Acanthomorphata</taxon>
        <taxon>Ovalentaria</taxon>
        <taxon>Atherinomorphae</taxon>
        <taxon>Cyprinodontiformes</taxon>
        <taxon>Goodeidae</taxon>
        <taxon>Crenichthys</taxon>
    </lineage>
</organism>
<evidence type="ECO:0000313" key="2">
    <source>
        <dbReference type="EMBL" id="KAK5610765.1"/>
    </source>
</evidence>
<feature type="region of interest" description="Disordered" evidence="1">
    <location>
        <begin position="1"/>
        <end position="76"/>
    </location>
</feature>
<keyword evidence="3" id="KW-1185">Reference proteome</keyword>
<sequence length="76" mass="8373">GTSRNRAVATKSVAPPQQKEPTSHPSATPTTRIHCPNISRPKVQNQQSAQYPGQKDHSPHRETAASPPRRRTTNIQ</sequence>
<feature type="compositionally biased region" description="Polar residues" evidence="1">
    <location>
        <begin position="19"/>
        <end position="31"/>
    </location>
</feature>
<name>A0AAV9RPE0_9TELE</name>
<dbReference type="Proteomes" id="UP001311232">
    <property type="component" value="Unassembled WGS sequence"/>
</dbReference>
<comment type="caution">
    <text evidence="2">The sequence shown here is derived from an EMBL/GenBank/DDBJ whole genome shotgun (WGS) entry which is preliminary data.</text>
</comment>
<feature type="compositionally biased region" description="Polar residues" evidence="1">
    <location>
        <begin position="42"/>
        <end position="51"/>
    </location>
</feature>
<dbReference type="AlphaFoldDB" id="A0AAV9RPE0"/>
<gene>
    <name evidence="2" type="ORF">CRENBAI_026873</name>
</gene>
<proteinExistence type="predicted"/>
<evidence type="ECO:0000313" key="3">
    <source>
        <dbReference type="Proteomes" id="UP001311232"/>
    </source>
</evidence>
<evidence type="ECO:0000256" key="1">
    <source>
        <dbReference type="SAM" id="MobiDB-lite"/>
    </source>
</evidence>
<feature type="non-terminal residue" evidence="2">
    <location>
        <position position="1"/>
    </location>
</feature>
<accession>A0AAV9RPE0</accession>
<protein>
    <submittedName>
        <fullName evidence="2">Uncharacterized protein</fullName>
    </submittedName>
</protein>
<feature type="non-terminal residue" evidence="2">
    <location>
        <position position="76"/>
    </location>
</feature>
<reference evidence="2 3" key="1">
    <citation type="submission" date="2021-06" db="EMBL/GenBank/DDBJ databases">
        <authorList>
            <person name="Palmer J.M."/>
        </authorList>
    </citation>
    <scope>NUCLEOTIDE SEQUENCE [LARGE SCALE GENOMIC DNA]</scope>
    <source>
        <strain evidence="2 3">MEX-2019</strain>
        <tissue evidence="2">Muscle</tissue>
    </source>
</reference>
<feature type="compositionally biased region" description="Basic and acidic residues" evidence="1">
    <location>
        <begin position="54"/>
        <end position="63"/>
    </location>
</feature>
<dbReference type="EMBL" id="JAHHUM010001532">
    <property type="protein sequence ID" value="KAK5610765.1"/>
    <property type="molecule type" value="Genomic_DNA"/>
</dbReference>